<keyword evidence="6" id="KW-0547">Nucleotide-binding</keyword>
<feature type="region of interest" description="Disordered" evidence="11">
    <location>
        <begin position="594"/>
        <end position="613"/>
    </location>
</feature>
<dbReference type="Gene3D" id="1.10.238.10">
    <property type="entry name" value="EF-hand"/>
    <property type="match status" value="2"/>
</dbReference>
<feature type="region of interest" description="Disordered" evidence="11">
    <location>
        <begin position="625"/>
        <end position="646"/>
    </location>
</feature>
<dbReference type="Proteomes" id="UP000041254">
    <property type="component" value="Unassembled WGS sequence"/>
</dbReference>
<dbReference type="SMART" id="SM00220">
    <property type="entry name" value="S_TKc"/>
    <property type="match status" value="1"/>
</dbReference>
<evidence type="ECO:0000256" key="6">
    <source>
        <dbReference type="ARBA" id="ARBA00022741"/>
    </source>
</evidence>
<evidence type="ECO:0000256" key="5">
    <source>
        <dbReference type="ARBA" id="ARBA00022737"/>
    </source>
</evidence>
<evidence type="ECO:0008006" key="16">
    <source>
        <dbReference type="Google" id="ProtNLM"/>
    </source>
</evidence>
<dbReference type="FunFam" id="1.10.510.10:FF:000571">
    <property type="entry name" value="Maternal embryonic leucine zipper kinase"/>
    <property type="match status" value="1"/>
</dbReference>
<evidence type="ECO:0000313" key="14">
    <source>
        <dbReference type="EMBL" id="CEM05156.1"/>
    </source>
</evidence>
<dbReference type="STRING" id="1169540.A0A0G4F0C1"/>
<dbReference type="InterPro" id="IPR008271">
    <property type="entry name" value="Ser/Thr_kinase_AS"/>
</dbReference>
<accession>A0A0G4F0C1</accession>
<evidence type="ECO:0000256" key="8">
    <source>
        <dbReference type="ARBA" id="ARBA00022837"/>
    </source>
</evidence>
<keyword evidence="5" id="KW-0677">Repeat</keyword>
<dbReference type="InterPro" id="IPR011992">
    <property type="entry name" value="EF-hand-dom_pair"/>
</dbReference>
<evidence type="ECO:0000256" key="3">
    <source>
        <dbReference type="ARBA" id="ARBA00022527"/>
    </source>
</evidence>
<proteinExistence type="inferred from homology"/>
<dbReference type="InterPro" id="IPR050205">
    <property type="entry name" value="CDPK_Ser/Thr_kinases"/>
</dbReference>
<dbReference type="PROSITE" id="PS50011">
    <property type="entry name" value="PROTEIN_KINASE_DOM"/>
    <property type="match status" value="1"/>
</dbReference>
<feature type="domain" description="EF-hand" evidence="13">
    <location>
        <begin position="447"/>
        <end position="482"/>
    </location>
</feature>
<dbReference type="VEuPathDB" id="CryptoDB:Vbra_14131"/>
<gene>
    <name evidence="14" type="ORF">Vbra_14131</name>
</gene>
<evidence type="ECO:0000256" key="10">
    <source>
        <dbReference type="ARBA" id="ARBA00024334"/>
    </source>
</evidence>
<dbReference type="Pfam" id="PF13499">
    <property type="entry name" value="EF-hand_7"/>
    <property type="match status" value="2"/>
</dbReference>
<dbReference type="InterPro" id="IPR011009">
    <property type="entry name" value="Kinase-like_dom_sf"/>
</dbReference>
<feature type="compositionally biased region" description="Polar residues" evidence="11">
    <location>
        <begin position="626"/>
        <end position="636"/>
    </location>
</feature>
<feature type="compositionally biased region" description="Basic and acidic residues" evidence="11">
    <location>
        <begin position="549"/>
        <end position="560"/>
    </location>
</feature>
<dbReference type="InterPro" id="IPR002048">
    <property type="entry name" value="EF_hand_dom"/>
</dbReference>
<dbReference type="Gene3D" id="1.10.510.10">
    <property type="entry name" value="Transferase(Phosphotransferase) domain 1"/>
    <property type="match status" value="1"/>
</dbReference>
<evidence type="ECO:0000256" key="11">
    <source>
        <dbReference type="SAM" id="MobiDB-lite"/>
    </source>
</evidence>
<feature type="domain" description="EF-hand" evidence="13">
    <location>
        <begin position="411"/>
        <end position="446"/>
    </location>
</feature>
<organism evidence="14 15">
    <name type="scientific">Vitrella brassicaformis (strain CCMP3155)</name>
    <dbReference type="NCBI Taxonomy" id="1169540"/>
    <lineage>
        <taxon>Eukaryota</taxon>
        <taxon>Sar</taxon>
        <taxon>Alveolata</taxon>
        <taxon>Colpodellida</taxon>
        <taxon>Vitrellaceae</taxon>
        <taxon>Vitrella</taxon>
    </lineage>
</organism>
<dbReference type="AlphaFoldDB" id="A0A0G4F0C1"/>
<dbReference type="PROSITE" id="PS00018">
    <property type="entry name" value="EF_HAND_1"/>
    <property type="match status" value="2"/>
</dbReference>
<evidence type="ECO:0000259" key="12">
    <source>
        <dbReference type="PROSITE" id="PS50011"/>
    </source>
</evidence>
<dbReference type="GO" id="GO:0004674">
    <property type="term" value="F:protein serine/threonine kinase activity"/>
    <property type="evidence" value="ECO:0007669"/>
    <property type="project" value="UniProtKB-KW"/>
</dbReference>
<dbReference type="CDD" id="cd05117">
    <property type="entry name" value="STKc_CAMK"/>
    <property type="match status" value="1"/>
</dbReference>
<keyword evidence="3" id="KW-0723">Serine/threonine-protein kinase</keyword>
<keyword evidence="8" id="KW-0106">Calcium</keyword>
<evidence type="ECO:0000256" key="2">
    <source>
        <dbReference type="ARBA" id="ARBA00011245"/>
    </source>
</evidence>
<dbReference type="SMART" id="SM00054">
    <property type="entry name" value="EFh"/>
    <property type="match status" value="4"/>
</dbReference>
<dbReference type="PROSITE" id="PS50222">
    <property type="entry name" value="EF_HAND_2"/>
    <property type="match status" value="4"/>
</dbReference>
<evidence type="ECO:0000259" key="13">
    <source>
        <dbReference type="PROSITE" id="PS50222"/>
    </source>
</evidence>
<evidence type="ECO:0000256" key="9">
    <source>
        <dbReference type="ARBA" id="ARBA00022840"/>
    </source>
</evidence>
<dbReference type="Pfam" id="PF00069">
    <property type="entry name" value="Pkinase"/>
    <property type="match status" value="1"/>
</dbReference>
<evidence type="ECO:0000256" key="1">
    <source>
        <dbReference type="ARBA" id="ARBA00001946"/>
    </source>
</evidence>
<feature type="domain" description="EF-hand" evidence="13">
    <location>
        <begin position="376"/>
        <end position="410"/>
    </location>
</feature>
<dbReference type="GO" id="GO:0005524">
    <property type="term" value="F:ATP binding"/>
    <property type="evidence" value="ECO:0007669"/>
    <property type="project" value="UniProtKB-KW"/>
</dbReference>
<dbReference type="Gene3D" id="3.30.200.20">
    <property type="entry name" value="Phosphorylase Kinase, domain 1"/>
    <property type="match status" value="1"/>
</dbReference>
<dbReference type="SUPFAM" id="SSF47473">
    <property type="entry name" value="EF-hand"/>
    <property type="match status" value="1"/>
</dbReference>
<evidence type="ECO:0000256" key="7">
    <source>
        <dbReference type="ARBA" id="ARBA00022777"/>
    </source>
</evidence>
<dbReference type="EMBL" id="CDMY01000356">
    <property type="protein sequence ID" value="CEM05156.1"/>
    <property type="molecule type" value="Genomic_DNA"/>
</dbReference>
<dbReference type="InterPro" id="IPR018247">
    <property type="entry name" value="EF_Hand_1_Ca_BS"/>
</dbReference>
<protein>
    <recommendedName>
        <fullName evidence="16">Calmodulin</fullName>
    </recommendedName>
</protein>
<dbReference type="PROSITE" id="PS00108">
    <property type="entry name" value="PROTEIN_KINASE_ST"/>
    <property type="match status" value="1"/>
</dbReference>
<keyword evidence="15" id="KW-1185">Reference proteome</keyword>
<feature type="domain" description="Protein kinase" evidence="12">
    <location>
        <begin position="61"/>
        <end position="319"/>
    </location>
</feature>
<dbReference type="InterPro" id="IPR000719">
    <property type="entry name" value="Prot_kinase_dom"/>
</dbReference>
<reference evidence="14 15" key="1">
    <citation type="submission" date="2014-11" db="EMBL/GenBank/DDBJ databases">
        <authorList>
            <person name="Zhu J."/>
            <person name="Qi W."/>
            <person name="Song R."/>
        </authorList>
    </citation>
    <scope>NUCLEOTIDE SEQUENCE [LARGE SCALE GENOMIC DNA]</scope>
</reference>
<feature type="domain" description="EF-hand" evidence="13">
    <location>
        <begin position="483"/>
        <end position="514"/>
    </location>
</feature>
<comment type="similarity">
    <text evidence="10">Belongs to the protein kinase superfamily. Ser/Thr protein kinase family. CDPK subfamily.</text>
</comment>
<dbReference type="SUPFAM" id="SSF56112">
    <property type="entry name" value="Protein kinase-like (PK-like)"/>
    <property type="match status" value="1"/>
</dbReference>
<dbReference type="InParanoid" id="A0A0G4F0C1"/>
<keyword evidence="9" id="KW-0067">ATP-binding</keyword>
<dbReference type="PANTHER" id="PTHR24349">
    <property type="entry name" value="SERINE/THREONINE-PROTEIN KINASE"/>
    <property type="match status" value="1"/>
</dbReference>
<dbReference type="OrthoDB" id="40902at2759"/>
<evidence type="ECO:0000313" key="15">
    <source>
        <dbReference type="Proteomes" id="UP000041254"/>
    </source>
</evidence>
<evidence type="ECO:0000256" key="4">
    <source>
        <dbReference type="ARBA" id="ARBA00022679"/>
    </source>
</evidence>
<dbReference type="FunFam" id="1.10.238.10:FF:000003">
    <property type="entry name" value="Calmodulin A"/>
    <property type="match status" value="1"/>
</dbReference>
<feature type="region of interest" description="Disordered" evidence="11">
    <location>
        <begin position="549"/>
        <end position="573"/>
    </location>
</feature>
<dbReference type="PhylomeDB" id="A0A0G4F0C1"/>
<comment type="cofactor">
    <cofactor evidence="1">
        <name>Mg(2+)</name>
        <dbReference type="ChEBI" id="CHEBI:18420"/>
    </cofactor>
</comment>
<keyword evidence="4" id="KW-0808">Transferase</keyword>
<keyword evidence="7" id="KW-0418">Kinase</keyword>
<dbReference type="CDD" id="cd00051">
    <property type="entry name" value="EFh"/>
    <property type="match status" value="1"/>
</dbReference>
<sequence length="646" mass="72320">MGACCSRQEELTTEEYERRESRLRTARLIKESGAKKSASKGRYPYYLGSRVSVGSIWDHYEPLDKVLGAGFSGPVKLVRSKGDGKQFAVKSFKKSGADEEAMTMLKNEAILYLDLDHPNIARLIDVFEDENNLYLVMEYMAGGMLYDRLSKKRNYTEKDAQRATYEMLLAVAYLHHRKIIHRDLKLENFLYESKEPDAKLKLIDFGFSKRYLDLRPSDTMQIVGTLYYLAPETLRGDYATAVDMWAMGVIVYMLLAGVPPFIGESKKETLKLIRQGAYSMRSSIWKSVSFEAKDFVRKCLSMDPTRRMTAKQALKHPWMATMSRHDLKRVESVDADNAAAPGGELKNALQAIKNFSGMKRLKRACMTVMAYALTSDEIDEVRNLFFAFDKGKTGTITLEDFKSVCLEHLKISDEEIEQIFDALDDTGDNEIEYTEFIAAMLYTRVKLHEGAVKRLFRKFDLDGSGTISAEELKHVLGEGFKGDIEALISSFDKDGNGTIDYNEFLQGIEDNTEAQAAMTAIVDKEVNEAPPDASMRDICGITRKSRTLSFRDRENGREHDYEDTETTARSTRRNLTLPANSGRATAAEVERLVQSTPADGDTGKAPSLLGDDNVSSSLPGSMVVETGTNLNVSPRTEGTLGSLGSV</sequence>
<dbReference type="GO" id="GO:0005509">
    <property type="term" value="F:calcium ion binding"/>
    <property type="evidence" value="ECO:0007669"/>
    <property type="project" value="InterPro"/>
</dbReference>
<comment type="subunit">
    <text evidence="2">Monomer.</text>
</comment>
<name>A0A0G4F0C1_VITBC</name>
<dbReference type="OMA" id="HINCTEV"/>